<dbReference type="Pfam" id="PF00069">
    <property type="entry name" value="Pkinase"/>
    <property type="match status" value="1"/>
</dbReference>
<dbReference type="GO" id="GO:0004674">
    <property type="term" value="F:protein serine/threonine kinase activity"/>
    <property type="evidence" value="ECO:0007669"/>
    <property type="project" value="UniProtKB-KW"/>
</dbReference>
<dbReference type="Proteomes" id="UP000055045">
    <property type="component" value="Unassembled WGS sequence"/>
</dbReference>
<protein>
    <recommendedName>
        <fullName evidence="6">Protein kinase domain-containing protein</fullName>
    </recommendedName>
</protein>
<keyword evidence="2" id="KW-0808">Transferase</keyword>
<evidence type="ECO:0000256" key="4">
    <source>
        <dbReference type="ARBA" id="ARBA00022777"/>
    </source>
</evidence>
<evidence type="ECO:0000313" key="7">
    <source>
        <dbReference type="EMBL" id="KUM58295.1"/>
    </source>
</evidence>
<dbReference type="InterPro" id="IPR051175">
    <property type="entry name" value="CLK_kinases"/>
</dbReference>
<evidence type="ECO:0000256" key="1">
    <source>
        <dbReference type="ARBA" id="ARBA00022527"/>
    </source>
</evidence>
<dbReference type="InterPro" id="IPR011009">
    <property type="entry name" value="Kinase-like_dom_sf"/>
</dbReference>
<evidence type="ECO:0000313" key="8">
    <source>
        <dbReference type="Proteomes" id="UP000055045"/>
    </source>
</evidence>
<gene>
    <name evidence="7" type="ORF">ACN42_g8854</name>
</gene>
<dbReference type="PANTHER" id="PTHR45646:SF11">
    <property type="entry name" value="SERINE_THREONINE-PROTEIN KINASE DOA"/>
    <property type="match status" value="1"/>
</dbReference>
<organism evidence="7 8">
    <name type="scientific">Penicillium freii</name>
    <dbReference type="NCBI Taxonomy" id="48697"/>
    <lineage>
        <taxon>Eukaryota</taxon>
        <taxon>Fungi</taxon>
        <taxon>Dikarya</taxon>
        <taxon>Ascomycota</taxon>
        <taxon>Pezizomycotina</taxon>
        <taxon>Eurotiomycetes</taxon>
        <taxon>Eurotiomycetidae</taxon>
        <taxon>Eurotiales</taxon>
        <taxon>Aspergillaceae</taxon>
        <taxon>Penicillium</taxon>
    </lineage>
</organism>
<comment type="caution">
    <text evidence="7">The sequence shown here is derived from an EMBL/GenBank/DDBJ whole genome shotgun (WGS) entry which is preliminary data.</text>
</comment>
<keyword evidence="3" id="KW-0547">Nucleotide-binding</keyword>
<keyword evidence="8" id="KW-1185">Reference proteome</keyword>
<sequence length="216" mass="25427">MIFQSSEDIAHAQILISDFGESFFDNEERNELHTPILLTAPEIFFHERASQASDVWTLACTLYEILGERPLFEGFMPDQDHVIAEMVSTLGHLPKRWWDSWRNKKDFFLEDGSWRLDTERCHAPYCRPLHERLRIMERGEDPMTCEFGPEEMTSLEKLLRAMLTYEPSGRATIRAALGYKICLACRQKAHRQRLCRRLLATATHRRREYKLLLRPS</sequence>
<evidence type="ECO:0000256" key="5">
    <source>
        <dbReference type="ARBA" id="ARBA00022840"/>
    </source>
</evidence>
<dbReference type="GO" id="GO:0005634">
    <property type="term" value="C:nucleus"/>
    <property type="evidence" value="ECO:0007669"/>
    <property type="project" value="TreeGrafter"/>
</dbReference>
<dbReference type="Gene3D" id="1.10.510.10">
    <property type="entry name" value="Transferase(Phosphotransferase) domain 1"/>
    <property type="match status" value="1"/>
</dbReference>
<dbReference type="EMBL" id="LLXE01000293">
    <property type="protein sequence ID" value="KUM58295.1"/>
    <property type="molecule type" value="Genomic_DNA"/>
</dbReference>
<evidence type="ECO:0000259" key="6">
    <source>
        <dbReference type="PROSITE" id="PS50011"/>
    </source>
</evidence>
<dbReference type="GO" id="GO:0005524">
    <property type="term" value="F:ATP binding"/>
    <property type="evidence" value="ECO:0007669"/>
    <property type="project" value="UniProtKB-KW"/>
</dbReference>
<reference evidence="7 8" key="1">
    <citation type="submission" date="2015-10" db="EMBL/GenBank/DDBJ databases">
        <title>Genome sequencing of Penicillium freii.</title>
        <authorList>
            <person name="Nguyen H.D."/>
            <person name="Visagie C.M."/>
            <person name="Seifert K.A."/>
        </authorList>
    </citation>
    <scope>NUCLEOTIDE SEQUENCE [LARGE SCALE GENOMIC DNA]</scope>
    <source>
        <strain evidence="7 8">DAOM 242723</strain>
    </source>
</reference>
<evidence type="ECO:0000256" key="3">
    <source>
        <dbReference type="ARBA" id="ARBA00022741"/>
    </source>
</evidence>
<feature type="domain" description="Protein kinase" evidence="6">
    <location>
        <begin position="1"/>
        <end position="183"/>
    </location>
</feature>
<keyword evidence="1" id="KW-0723">Serine/threonine-protein kinase</keyword>
<dbReference type="PROSITE" id="PS50011">
    <property type="entry name" value="PROTEIN_KINASE_DOM"/>
    <property type="match status" value="1"/>
</dbReference>
<accession>A0A117NLV1</accession>
<keyword evidence="4" id="KW-0418">Kinase</keyword>
<dbReference type="GO" id="GO:0043484">
    <property type="term" value="P:regulation of RNA splicing"/>
    <property type="evidence" value="ECO:0007669"/>
    <property type="project" value="TreeGrafter"/>
</dbReference>
<dbReference type="STRING" id="48697.A0A117NLV1"/>
<dbReference type="InterPro" id="IPR000719">
    <property type="entry name" value="Prot_kinase_dom"/>
</dbReference>
<evidence type="ECO:0000256" key="2">
    <source>
        <dbReference type="ARBA" id="ARBA00022679"/>
    </source>
</evidence>
<dbReference type="PANTHER" id="PTHR45646">
    <property type="entry name" value="SERINE/THREONINE-PROTEIN KINASE DOA-RELATED"/>
    <property type="match status" value="1"/>
</dbReference>
<keyword evidence="5" id="KW-0067">ATP-binding</keyword>
<name>A0A117NLV1_PENFR</name>
<dbReference type="SUPFAM" id="SSF56112">
    <property type="entry name" value="Protein kinase-like (PK-like)"/>
    <property type="match status" value="1"/>
</dbReference>
<dbReference type="AlphaFoldDB" id="A0A117NLV1"/>
<proteinExistence type="predicted"/>